<comment type="caution">
    <text evidence="1">The sequence shown here is derived from an EMBL/GenBank/DDBJ whole genome shotgun (WGS) entry which is preliminary data.</text>
</comment>
<evidence type="ECO:0000313" key="2">
    <source>
        <dbReference type="Proteomes" id="UP000019678"/>
    </source>
</evidence>
<dbReference type="RefSeq" id="WP_044246683.1">
    <property type="nucleotide sequence ID" value="NZ_ASRX01000051.1"/>
</dbReference>
<sequence length="61" mass="6537">MDSKKDETTTDITSFNQGVPEANQLVDLDEEELKRVAGGGCGVNCGVNIRQQNAAEEPQGE</sequence>
<dbReference type="STRING" id="1192034.CAP_6204"/>
<name>A0A017T2P4_9BACT</name>
<dbReference type="Proteomes" id="UP000019678">
    <property type="component" value="Unassembled WGS sequence"/>
</dbReference>
<gene>
    <name evidence="1" type="ORF">CAP_6204</name>
</gene>
<protein>
    <submittedName>
        <fullName evidence="1">Uncharacterized protein</fullName>
    </submittedName>
</protein>
<dbReference type="AlphaFoldDB" id="A0A017T2P4"/>
<reference evidence="1 2" key="1">
    <citation type="submission" date="2013-05" db="EMBL/GenBank/DDBJ databases">
        <title>Genome assembly of Chondromyces apiculatus DSM 436.</title>
        <authorList>
            <person name="Sharma G."/>
            <person name="Khatri I."/>
            <person name="Kaur C."/>
            <person name="Mayilraj S."/>
            <person name="Subramanian S."/>
        </authorList>
    </citation>
    <scope>NUCLEOTIDE SEQUENCE [LARGE SCALE GENOMIC DNA]</scope>
    <source>
        <strain evidence="1 2">DSM 436</strain>
    </source>
</reference>
<keyword evidence="2" id="KW-1185">Reference proteome</keyword>
<evidence type="ECO:0000313" key="1">
    <source>
        <dbReference type="EMBL" id="EYF03090.1"/>
    </source>
</evidence>
<dbReference type="EMBL" id="ASRX01000051">
    <property type="protein sequence ID" value="EYF03090.1"/>
    <property type="molecule type" value="Genomic_DNA"/>
</dbReference>
<proteinExistence type="predicted"/>
<accession>A0A017T2P4</accession>
<organism evidence="1 2">
    <name type="scientific">Chondromyces apiculatus DSM 436</name>
    <dbReference type="NCBI Taxonomy" id="1192034"/>
    <lineage>
        <taxon>Bacteria</taxon>
        <taxon>Pseudomonadati</taxon>
        <taxon>Myxococcota</taxon>
        <taxon>Polyangia</taxon>
        <taxon>Polyangiales</taxon>
        <taxon>Polyangiaceae</taxon>
        <taxon>Chondromyces</taxon>
    </lineage>
</organism>